<keyword evidence="2" id="KW-1185">Reference proteome</keyword>
<proteinExistence type="predicted"/>
<reference evidence="1" key="1">
    <citation type="submission" date="2023-02" db="EMBL/GenBank/DDBJ databases">
        <title>Colletotrichum kahawae CIFC_Que2 genome sequencing and assembly.</title>
        <authorList>
            <person name="Baroncelli R."/>
        </authorList>
    </citation>
    <scope>NUCLEOTIDE SEQUENCE</scope>
    <source>
        <strain evidence="1">CIFC_Que2</strain>
    </source>
</reference>
<evidence type="ECO:0000313" key="1">
    <source>
        <dbReference type="EMBL" id="KAK2780498.1"/>
    </source>
</evidence>
<sequence>MGDLRTVSSGLSLQVGGLLLLWTVDPLSSCWLACMIVSVSFHSTSTHSLNIKTNIGASNSDSLSAVSTDKAREPK</sequence>
<protein>
    <submittedName>
        <fullName evidence="1">Uncharacterized protein</fullName>
    </submittedName>
</protein>
<name>A0AAD9YXL5_COLKA</name>
<gene>
    <name evidence="1" type="ORF">CKAH01_00442</name>
</gene>
<dbReference type="AlphaFoldDB" id="A0AAD9YXL5"/>
<organism evidence="1 2">
    <name type="scientific">Colletotrichum kahawae</name>
    <name type="common">Coffee berry disease fungus</name>
    <dbReference type="NCBI Taxonomy" id="34407"/>
    <lineage>
        <taxon>Eukaryota</taxon>
        <taxon>Fungi</taxon>
        <taxon>Dikarya</taxon>
        <taxon>Ascomycota</taxon>
        <taxon>Pezizomycotina</taxon>
        <taxon>Sordariomycetes</taxon>
        <taxon>Hypocreomycetidae</taxon>
        <taxon>Glomerellales</taxon>
        <taxon>Glomerellaceae</taxon>
        <taxon>Colletotrichum</taxon>
        <taxon>Colletotrichum gloeosporioides species complex</taxon>
    </lineage>
</organism>
<evidence type="ECO:0000313" key="2">
    <source>
        <dbReference type="Proteomes" id="UP001281614"/>
    </source>
</evidence>
<accession>A0AAD9YXL5</accession>
<dbReference type="EMBL" id="VYYT01000001">
    <property type="protein sequence ID" value="KAK2780498.1"/>
    <property type="molecule type" value="Genomic_DNA"/>
</dbReference>
<comment type="caution">
    <text evidence="1">The sequence shown here is derived from an EMBL/GenBank/DDBJ whole genome shotgun (WGS) entry which is preliminary data.</text>
</comment>
<dbReference type="Proteomes" id="UP001281614">
    <property type="component" value="Unassembled WGS sequence"/>
</dbReference>